<keyword evidence="1" id="KW-1133">Transmembrane helix</keyword>
<dbReference type="EMBL" id="JANTHZ010000001">
    <property type="protein sequence ID" value="MCS0493920.1"/>
    <property type="molecule type" value="Genomic_DNA"/>
</dbReference>
<dbReference type="RefSeq" id="WP_258730863.1">
    <property type="nucleotide sequence ID" value="NZ_JANTHZ010000001.1"/>
</dbReference>
<feature type="transmembrane region" description="Helical" evidence="1">
    <location>
        <begin position="93"/>
        <end position="118"/>
    </location>
</feature>
<feature type="domain" description="DUF1468" evidence="2">
    <location>
        <begin position="24"/>
        <end position="157"/>
    </location>
</feature>
<comment type="caution">
    <text evidence="3">The sequence shown here is derived from an EMBL/GenBank/DDBJ whole genome shotgun (WGS) entry which is preliminary data.</text>
</comment>
<keyword evidence="4" id="KW-1185">Reference proteome</keyword>
<feature type="transmembrane region" description="Helical" evidence="1">
    <location>
        <begin position="130"/>
        <end position="148"/>
    </location>
</feature>
<feature type="transmembrane region" description="Helical" evidence="1">
    <location>
        <begin position="20"/>
        <end position="40"/>
    </location>
</feature>
<accession>A0A9X2PDD4</accession>
<dbReference type="Proteomes" id="UP001151088">
    <property type="component" value="Unassembled WGS sequence"/>
</dbReference>
<dbReference type="Pfam" id="PF07331">
    <property type="entry name" value="TctB"/>
    <property type="match status" value="1"/>
</dbReference>
<evidence type="ECO:0000256" key="1">
    <source>
        <dbReference type="SAM" id="Phobius"/>
    </source>
</evidence>
<evidence type="ECO:0000313" key="4">
    <source>
        <dbReference type="Proteomes" id="UP001151088"/>
    </source>
</evidence>
<organism evidence="3 4">
    <name type="scientific">Ancylobacter mangrovi</name>
    <dbReference type="NCBI Taxonomy" id="2972472"/>
    <lineage>
        <taxon>Bacteria</taxon>
        <taxon>Pseudomonadati</taxon>
        <taxon>Pseudomonadota</taxon>
        <taxon>Alphaproteobacteria</taxon>
        <taxon>Hyphomicrobiales</taxon>
        <taxon>Xanthobacteraceae</taxon>
        <taxon>Ancylobacter</taxon>
    </lineage>
</organism>
<dbReference type="InterPro" id="IPR009936">
    <property type="entry name" value="DUF1468"/>
</dbReference>
<evidence type="ECO:0000259" key="2">
    <source>
        <dbReference type="Pfam" id="PF07331"/>
    </source>
</evidence>
<evidence type="ECO:0000313" key="3">
    <source>
        <dbReference type="EMBL" id="MCS0493920.1"/>
    </source>
</evidence>
<protein>
    <submittedName>
        <fullName evidence="3">Tripartite tricarboxylate transporter TctB family protein</fullName>
    </submittedName>
</protein>
<dbReference type="AlphaFoldDB" id="A0A9X2PDD4"/>
<keyword evidence="1" id="KW-0472">Membrane</keyword>
<reference evidence="3" key="1">
    <citation type="submission" date="2022-08" db="EMBL/GenBank/DDBJ databases">
        <authorList>
            <person name="Li F."/>
        </authorList>
    </citation>
    <scope>NUCLEOTIDE SEQUENCE</scope>
    <source>
        <strain evidence="3">MQZ15Z-1</strain>
    </source>
</reference>
<feature type="transmembrane region" description="Helical" evidence="1">
    <location>
        <begin position="47"/>
        <end position="73"/>
    </location>
</feature>
<sequence>MSDPNTPSPDRSARRGADKAGFAIAFGLALLSLVVGWDAWRLSQINVYSAIGPAAFPTIIAGGLALLAVATAVEAIREGALERPRDEPVPMAWVLGGLIGQIILLPFLGFSIATGWLFAATAKGFGRGPVWAHFLAGTAMCLVIYLIFAKGLQLSLPAGPIERLF</sequence>
<name>A0A9X2PDD4_9HYPH</name>
<keyword evidence="1" id="KW-0812">Transmembrane</keyword>
<gene>
    <name evidence="3" type="ORF">NVS89_02340</name>
</gene>
<proteinExistence type="predicted"/>